<evidence type="ECO:0000256" key="3">
    <source>
        <dbReference type="ARBA" id="ARBA00022691"/>
    </source>
</evidence>
<reference evidence="8 9" key="1">
    <citation type="submission" date="2019-10" db="EMBL/GenBank/DDBJ databases">
        <title>Sequencing and Assembly of Multiple Reported Metal-Biooxidizing Members of the Extremely Thermoacidophilic Archaeal Family Sulfolobaceae.</title>
        <authorList>
            <person name="Counts J.A."/>
            <person name="Kelly R.M."/>
        </authorList>
    </citation>
    <scope>NUCLEOTIDE SEQUENCE [LARGE SCALE GENOMIC DNA]</scope>
    <source>
        <strain evidence="8 9">DSM 6482</strain>
    </source>
</reference>
<dbReference type="Pfam" id="PF04055">
    <property type="entry name" value="Radical_SAM"/>
    <property type="match status" value="1"/>
</dbReference>
<dbReference type="InterPro" id="IPR058240">
    <property type="entry name" value="rSAM_sf"/>
</dbReference>
<dbReference type="PANTHER" id="PTHR11228">
    <property type="entry name" value="RADICAL SAM DOMAIN PROTEIN"/>
    <property type="match status" value="1"/>
</dbReference>
<protein>
    <submittedName>
        <fullName evidence="8">SPASM domain-containing protein</fullName>
    </submittedName>
</protein>
<keyword evidence="2" id="KW-0004">4Fe-4S</keyword>
<evidence type="ECO:0000259" key="7">
    <source>
        <dbReference type="PROSITE" id="PS51918"/>
    </source>
</evidence>
<keyword evidence="6" id="KW-0411">Iron-sulfur</keyword>
<dbReference type="CDD" id="cd01335">
    <property type="entry name" value="Radical_SAM"/>
    <property type="match status" value="1"/>
</dbReference>
<dbReference type="GO" id="GO:0003824">
    <property type="term" value="F:catalytic activity"/>
    <property type="evidence" value="ECO:0007669"/>
    <property type="project" value="InterPro"/>
</dbReference>
<dbReference type="PROSITE" id="PS51918">
    <property type="entry name" value="RADICAL_SAM"/>
    <property type="match status" value="1"/>
</dbReference>
<evidence type="ECO:0000256" key="2">
    <source>
        <dbReference type="ARBA" id="ARBA00022485"/>
    </source>
</evidence>
<dbReference type="NCBIfam" id="TIGR04085">
    <property type="entry name" value="rSAM_more_4Fe4S"/>
    <property type="match status" value="1"/>
</dbReference>
<dbReference type="SFLD" id="SFLDS00029">
    <property type="entry name" value="Radical_SAM"/>
    <property type="match status" value="1"/>
</dbReference>
<keyword evidence="4" id="KW-0479">Metal-binding</keyword>
<evidence type="ECO:0000256" key="6">
    <source>
        <dbReference type="ARBA" id="ARBA00023014"/>
    </source>
</evidence>
<dbReference type="Gene3D" id="3.20.20.70">
    <property type="entry name" value="Aldolase class I"/>
    <property type="match status" value="1"/>
</dbReference>
<organism evidence="8 9">
    <name type="scientific">Sulfuracidifex metallicus DSM 6482 = JCM 9184</name>
    <dbReference type="NCBI Taxonomy" id="523847"/>
    <lineage>
        <taxon>Archaea</taxon>
        <taxon>Thermoproteota</taxon>
        <taxon>Thermoprotei</taxon>
        <taxon>Sulfolobales</taxon>
        <taxon>Sulfolobaceae</taxon>
        <taxon>Sulfuracidifex</taxon>
    </lineage>
</organism>
<evidence type="ECO:0000313" key="9">
    <source>
        <dbReference type="Proteomes" id="UP000470772"/>
    </source>
</evidence>
<dbReference type="Pfam" id="PF13186">
    <property type="entry name" value="SPASM"/>
    <property type="match status" value="1"/>
</dbReference>
<dbReference type="SMART" id="SM00729">
    <property type="entry name" value="Elp3"/>
    <property type="match status" value="1"/>
</dbReference>
<keyword evidence="3" id="KW-0949">S-adenosyl-L-methionine</keyword>
<dbReference type="CDD" id="cd21123">
    <property type="entry name" value="SPASM_MftC-like"/>
    <property type="match status" value="1"/>
</dbReference>
<name>A0A6A9QL13_SULME</name>
<feature type="domain" description="Radical SAM core" evidence="7">
    <location>
        <begin position="1"/>
        <end position="203"/>
    </location>
</feature>
<dbReference type="AlphaFoldDB" id="A0A6A9QL13"/>
<dbReference type="InterPro" id="IPR013785">
    <property type="entry name" value="Aldolase_TIM"/>
</dbReference>
<sequence length="345" mass="38941">MPSVVVWESTKACDFNCKHCRAFSLKERLPDELTAHEIERHVIDRIHGMFVISGGDALKRDDIFEIARYSSSRVMTALSPSGSRISKDVAKMIKDAGIKAVSISIDGPETIHDSFRGVQGAFRISSEAIKNVKEEGVWLQINTTISKFNIDYLDQVKETVMSFYPDSWDIFVLIPTGRATKSMEILPIQNEMLMLKVRQWRKEGLNVRMTCNPYFVRFSAVRGDVIPGYDPEKGRGSAGGARGCMASNGFLFIAYNGDVYPCGFLPIKLGNVREERLDEIYNSPLSKEVGDPNLLEGKCGICEYKLYCGGCRARVYSKTKNIHAQDDFCLYHPKVMYHDKRFQIS</sequence>
<comment type="cofactor">
    <cofactor evidence="1">
        <name>[4Fe-4S] cluster</name>
        <dbReference type="ChEBI" id="CHEBI:49883"/>
    </cofactor>
</comment>
<dbReference type="Proteomes" id="UP000470772">
    <property type="component" value="Unassembled WGS sequence"/>
</dbReference>
<dbReference type="RefSeq" id="WP_156017927.1">
    <property type="nucleotide sequence ID" value="NZ_WGGD01000005.1"/>
</dbReference>
<dbReference type="SUPFAM" id="SSF102114">
    <property type="entry name" value="Radical SAM enzymes"/>
    <property type="match status" value="1"/>
</dbReference>
<dbReference type="GO" id="GO:0046872">
    <property type="term" value="F:metal ion binding"/>
    <property type="evidence" value="ECO:0007669"/>
    <property type="project" value="UniProtKB-KW"/>
</dbReference>
<dbReference type="PANTHER" id="PTHR11228:SF34">
    <property type="entry name" value="TUNGSTEN-CONTAINING ALDEHYDE FERREDOXIN OXIDOREDUCTASE COFACTOR MODIFYING PROTEIN"/>
    <property type="match status" value="1"/>
</dbReference>
<evidence type="ECO:0000313" key="8">
    <source>
        <dbReference type="EMBL" id="MUN28970.1"/>
    </source>
</evidence>
<evidence type="ECO:0000256" key="4">
    <source>
        <dbReference type="ARBA" id="ARBA00022723"/>
    </source>
</evidence>
<dbReference type="InterPro" id="IPR017200">
    <property type="entry name" value="PqqE-like"/>
</dbReference>
<evidence type="ECO:0000256" key="1">
    <source>
        <dbReference type="ARBA" id="ARBA00001966"/>
    </source>
</evidence>
<gene>
    <name evidence="8" type="ORF">GC250_05850</name>
</gene>
<comment type="caution">
    <text evidence="8">The sequence shown here is derived from an EMBL/GenBank/DDBJ whole genome shotgun (WGS) entry which is preliminary data.</text>
</comment>
<dbReference type="InterPro" id="IPR050377">
    <property type="entry name" value="Radical_SAM_PqqE_MftC-like"/>
</dbReference>
<dbReference type="EMBL" id="WGGD01000005">
    <property type="protein sequence ID" value="MUN28970.1"/>
    <property type="molecule type" value="Genomic_DNA"/>
</dbReference>
<keyword evidence="9" id="KW-1185">Reference proteome</keyword>
<dbReference type="InterPro" id="IPR023885">
    <property type="entry name" value="4Fe4S-binding_SPASM_dom"/>
</dbReference>
<dbReference type="InterPro" id="IPR007197">
    <property type="entry name" value="rSAM"/>
</dbReference>
<dbReference type="SFLD" id="SFLDG01067">
    <property type="entry name" value="SPASM/twitch_domain_containing"/>
    <property type="match status" value="1"/>
</dbReference>
<keyword evidence="5" id="KW-0408">Iron</keyword>
<dbReference type="SFLD" id="SFLDG01386">
    <property type="entry name" value="main_SPASM_domain-containing"/>
    <property type="match status" value="1"/>
</dbReference>
<evidence type="ECO:0000256" key="5">
    <source>
        <dbReference type="ARBA" id="ARBA00023004"/>
    </source>
</evidence>
<accession>A0A6A9QL13</accession>
<proteinExistence type="predicted"/>
<dbReference type="InterPro" id="IPR006638">
    <property type="entry name" value="Elp3/MiaA/NifB-like_rSAM"/>
</dbReference>
<dbReference type="PIRSF" id="PIRSF037420">
    <property type="entry name" value="PQQ_syn_pqqE"/>
    <property type="match status" value="1"/>
</dbReference>
<dbReference type="GO" id="GO:0051539">
    <property type="term" value="F:4 iron, 4 sulfur cluster binding"/>
    <property type="evidence" value="ECO:0007669"/>
    <property type="project" value="UniProtKB-KW"/>
</dbReference>